<protein>
    <submittedName>
        <fullName evidence="1">Uncharacterized protein</fullName>
    </submittedName>
</protein>
<dbReference type="EMBL" id="FZQP02006908">
    <property type="protein sequence ID" value="VVD04897.1"/>
    <property type="molecule type" value="Genomic_DNA"/>
</dbReference>
<reference evidence="1 2" key="1">
    <citation type="submission" date="2017-07" db="EMBL/GenBank/DDBJ databases">
        <authorList>
            <person name="Talla V."/>
            <person name="Backstrom N."/>
        </authorList>
    </citation>
    <scope>NUCLEOTIDE SEQUENCE [LARGE SCALE GENOMIC DNA]</scope>
</reference>
<gene>
    <name evidence="1" type="ORF">LSINAPIS_LOCUS14555</name>
</gene>
<name>A0A5E4R2I0_9NEOP</name>
<keyword evidence="2" id="KW-1185">Reference proteome</keyword>
<evidence type="ECO:0000313" key="1">
    <source>
        <dbReference type="EMBL" id="VVD04897.1"/>
    </source>
</evidence>
<dbReference type="AlphaFoldDB" id="A0A5E4R2I0"/>
<dbReference type="Proteomes" id="UP000324832">
    <property type="component" value="Unassembled WGS sequence"/>
</dbReference>
<organism evidence="1 2">
    <name type="scientific">Leptidea sinapis</name>
    <dbReference type="NCBI Taxonomy" id="189913"/>
    <lineage>
        <taxon>Eukaryota</taxon>
        <taxon>Metazoa</taxon>
        <taxon>Ecdysozoa</taxon>
        <taxon>Arthropoda</taxon>
        <taxon>Hexapoda</taxon>
        <taxon>Insecta</taxon>
        <taxon>Pterygota</taxon>
        <taxon>Neoptera</taxon>
        <taxon>Endopterygota</taxon>
        <taxon>Lepidoptera</taxon>
        <taxon>Glossata</taxon>
        <taxon>Ditrysia</taxon>
        <taxon>Papilionoidea</taxon>
        <taxon>Pieridae</taxon>
        <taxon>Dismorphiinae</taxon>
        <taxon>Leptidea</taxon>
    </lineage>
</organism>
<accession>A0A5E4R2I0</accession>
<evidence type="ECO:0000313" key="2">
    <source>
        <dbReference type="Proteomes" id="UP000324832"/>
    </source>
</evidence>
<proteinExistence type="predicted"/>
<sequence>MCRQTDRFRYIDVTPQVGWLNVRTSLEPVPPPPALSSLPMRPCPPIPALYLRNRRRCLRQGYRRRPTR</sequence>